<evidence type="ECO:0000313" key="2">
    <source>
        <dbReference type="Proteomes" id="UP001494588"/>
    </source>
</evidence>
<dbReference type="Proteomes" id="UP001494588">
    <property type="component" value="Unassembled WGS sequence"/>
</dbReference>
<name>A0ABU9QSG8_9BURK</name>
<keyword evidence="2" id="KW-1185">Reference proteome</keyword>
<accession>A0ABU9QSG8</accession>
<evidence type="ECO:0000313" key="1">
    <source>
        <dbReference type="EMBL" id="MEM5292438.1"/>
    </source>
</evidence>
<organism evidence="1 2">
    <name type="scientific">Paraburkholderia sabiae</name>
    <dbReference type="NCBI Taxonomy" id="273251"/>
    <lineage>
        <taxon>Bacteria</taxon>
        <taxon>Pseudomonadati</taxon>
        <taxon>Pseudomonadota</taxon>
        <taxon>Betaproteobacteria</taxon>
        <taxon>Burkholderiales</taxon>
        <taxon>Burkholderiaceae</taxon>
        <taxon>Paraburkholderia</taxon>
    </lineage>
</organism>
<proteinExistence type="predicted"/>
<protein>
    <submittedName>
        <fullName evidence="1">Uncharacterized protein</fullName>
    </submittedName>
</protein>
<reference evidence="1 2" key="1">
    <citation type="submission" date="2024-01" db="EMBL/GenBank/DDBJ databases">
        <title>The diversity of rhizobia nodulating Mimosa spp. in eleven states of Brazil covering several biomes is determined by host plant, location, and edaphic factors.</title>
        <authorList>
            <person name="Rouws L."/>
            <person name="Barauna A."/>
            <person name="Beukes C."/>
            <person name="De Faria S.M."/>
            <person name="Gross E."/>
            <person name="Dos Reis Junior F.B."/>
            <person name="Simon M."/>
            <person name="Maluk M."/>
            <person name="Odee D.W."/>
            <person name="Kenicer G."/>
            <person name="Young J.P.W."/>
            <person name="Reis V.M."/>
            <person name="Zilli J."/>
            <person name="James E.K."/>
        </authorList>
    </citation>
    <scope>NUCLEOTIDE SEQUENCE [LARGE SCALE GENOMIC DNA]</scope>
    <source>
        <strain evidence="1 2">JPY77</strain>
    </source>
</reference>
<dbReference type="EMBL" id="JAZHGC010000092">
    <property type="protein sequence ID" value="MEM5292438.1"/>
    <property type="molecule type" value="Genomic_DNA"/>
</dbReference>
<sequence length="80" mass="8942">MADKPIMHKQYIQSVVETARETADSIVGARVWATIEDADAMHDVIFWDMIARRLPDVTMASVLSFLDDSNHVPKKPCQAG</sequence>
<comment type="caution">
    <text evidence="1">The sequence shown here is derived from an EMBL/GenBank/DDBJ whole genome shotgun (WGS) entry which is preliminary data.</text>
</comment>
<dbReference type="RefSeq" id="WP_342965491.1">
    <property type="nucleotide sequence ID" value="NZ_JAZHGC010000092.1"/>
</dbReference>
<gene>
    <name evidence="1" type="ORF">V4C55_43070</name>
</gene>